<dbReference type="Gene3D" id="1.10.1040.10">
    <property type="entry name" value="N-(1-d-carboxylethyl)-l-norvaline Dehydrogenase, domain 2"/>
    <property type="match status" value="1"/>
</dbReference>
<dbReference type="InterPro" id="IPR015815">
    <property type="entry name" value="HIBADH-related"/>
</dbReference>
<dbReference type="SUPFAM" id="SSF48179">
    <property type="entry name" value="6-phosphogluconate dehydrogenase C-terminal domain-like"/>
    <property type="match status" value="1"/>
</dbReference>
<dbReference type="EC" id="1.1.-.-" evidence="6"/>
<dbReference type="InterPro" id="IPR036291">
    <property type="entry name" value="NAD(P)-bd_dom_sf"/>
</dbReference>
<feature type="domain" description="6-phosphogluconate dehydrogenase NADP-binding" evidence="4">
    <location>
        <begin position="3"/>
        <end position="160"/>
    </location>
</feature>
<evidence type="ECO:0000256" key="2">
    <source>
        <dbReference type="ARBA" id="ARBA00023002"/>
    </source>
</evidence>
<evidence type="ECO:0000256" key="1">
    <source>
        <dbReference type="ARBA" id="ARBA00009080"/>
    </source>
</evidence>
<evidence type="ECO:0000313" key="6">
    <source>
        <dbReference type="EMBL" id="MDM8195219.1"/>
    </source>
</evidence>
<comment type="caution">
    <text evidence="6">The sequence shown here is derived from an EMBL/GenBank/DDBJ whole genome shotgun (WGS) entry which is preliminary data.</text>
</comment>
<dbReference type="InterPro" id="IPR008927">
    <property type="entry name" value="6-PGluconate_DH-like_C_sf"/>
</dbReference>
<dbReference type="Proteomes" id="UP001529275">
    <property type="component" value="Unassembled WGS sequence"/>
</dbReference>
<accession>A0ABT7UGE5</accession>
<evidence type="ECO:0000259" key="5">
    <source>
        <dbReference type="Pfam" id="PF14833"/>
    </source>
</evidence>
<dbReference type="PIRSF" id="PIRSF000103">
    <property type="entry name" value="HIBADH"/>
    <property type="match status" value="1"/>
</dbReference>
<sequence length="283" mass="31218">MNKIAFIGVGVMGKPMVQHLTSAGYDVTIYTRTKSKVQDLIDLGITWKDSVYECIQNQDIIMTMVGYPHDVKDIYYGPKGIINNAKPGAILIDLTTSSPKLAKAIYNDAKAHQLESLDAPVSGGDLGAKNATLSIMVGGDYTTFQKVQKILDILGTSLYVGTSGMGQHTKMANQIVIAGTIAGVSEAIHYAKEHQLDMDILMQCITKGAAASWQLEHNGQAMIDEQFQPGFYIKHFIKDLKIAKEEMDHQELLVLNTVLQMYQSLQEDNLGTQALIHYYEENS</sequence>
<keyword evidence="3" id="KW-0520">NAD</keyword>
<dbReference type="EMBL" id="JAUDCK010000005">
    <property type="protein sequence ID" value="MDM8195219.1"/>
    <property type="molecule type" value="Genomic_DNA"/>
</dbReference>
<dbReference type="InterPro" id="IPR013328">
    <property type="entry name" value="6PGD_dom2"/>
</dbReference>
<dbReference type="Gene3D" id="3.40.50.720">
    <property type="entry name" value="NAD(P)-binding Rossmann-like Domain"/>
    <property type="match status" value="1"/>
</dbReference>
<feature type="domain" description="3-hydroxyisobutyrate dehydrogenase-like NAD-binding" evidence="5">
    <location>
        <begin position="164"/>
        <end position="272"/>
    </location>
</feature>
<reference evidence="6 7" key="2">
    <citation type="submission" date="2023-06" db="EMBL/GenBank/DDBJ databases">
        <authorList>
            <person name="Zeman M."/>
            <person name="Kubasova T."/>
            <person name="Jahodarova E."/>
            <person name="Nykrynova M."/>
            <person name="Rychlik I."/>
        </authorList>
    </citation>
    <scope>NUCLEOTIDE SEQUENCE [LARGE SCALE GENOMIC DNA]</scope>
    <source>
        <strain evidence="6 7">ET341</strain>
    </source>
</reference>
<dbReference type="Pfam" id="PF03446">
    <property type="entry name" value="NAD_binding_2"/>
    <property type="match status" value="1"/>
</dbReference>
<dbReference type="InterPro" id="IPR006115">
    <property type="entry name" value="6PGDH_NADP-bd"/>
</dbReference>
<dbReference type="GO" id="GO:0016491">
    <property type="term" value="F:oxidoreductase activity"/>
    <property type="evidence" value="ECO:0007669"/>
    <property type="project" value="UniProtKB-KW"/>
</dbReference>
<evidence type="ECO:0000256" key="3">
    <source>
        <dbReference type="ARBA" id="ARBA00023027"/>
    </source>
</evidence>
<dbReference type="SUPFAM" id="SSF51735">
    <property type="entry name" value="NAD(P)-binding Rossmann-fold domains"/>
    <property type="match status" value="1"/>
</dbReference>
<protein>
    <submittedName>
        <fullName evidence="6">NAD(P)-dependent oxidoreductase</fullName>
        <ecNumber evidence="6">1.1.-.-</ecNumber>
    </submittedName>
</protein>
<dbReference type="InterPro" id="IPR029154">
    <property type="entry name" value="HIBADH-like_NADP-bd"/>
</dbReference>
<comment type="similarity">
    <text evidence="1">Belongs to the HIBADH-related family.</text>
</comment>
<organism evidence="6 7">
    <name type="scientific">Massilimicrobiota timonensis</name>
    <dbReference type="NCBI Taxonomy" id="1776392"/>
    <lineage>
        <taxon>Bacteria</taxon>
        <taxon>Bacillati</taxon>
        <taxon>Bacillota</taxon>
        <taxon>Erysipelotrichia</taxon>
        <taxon>Erysipelotrichales</taxon>
        <taxon>Erysipelotrichaceae</taxon>
        <taxon>Massilimicrobiota</taxon>
    </lineage>
</organism>
<gene>
    <name evidence="6" type="ORF">QUV98_02675</name>
</gene>
<dbReference type="PANTHER" id="PTHR43060">
    <property type="entry name" value="3-HYDROXYISOBUTYRATE DEHYDROGENASE-LIKE 1, MITOCHONDRIAL-RELATED"/>
    <property type="match status" value="1"/>
</dbReference>
<dbReference type="RefSeq" id="WP_289527253.1">
    <property type="nucleotide sequence ID" value="NZ_JAUDCK010000005.1"/>
</dbReference>
<keyword evidence="7" id="KW-1185">Reference proteome</keyword>
<dbReference type="PANTHER" id="PTHR43060:SF15">
    <property type="entry name" value="3-HYDROXYISOBUTYRATE DEHYDROGENASE-LIKE 1, MITOCHONDRIAL-RELATED"/>
    <property type="match status" value="1"/>
</dbReference>
<evidence type="ECO:0000313" key="7">
    <source>
        <dbReference type="Proteomes" id="UP001529275"/>
    </source>
</evidence>
<keyword evidence="2 6" id="KW-0560">Oxidoreductase</keyword>
<evidence type="ECO:0000259" key="4">
    <source>
        <dbReference type="Pfam" id="PF03446"/>
    </source>
</evidence>
<proteinExistence type="inferred from homology"/>
<name>A0ABT7UGE5_9FIRM</name>
<dbReference type="Pfam" id="PF14833">
    <property type="entry name" value="NAD_binding_11"/>
    <property type="match status" value="1"/>
</dbReference>
<reference evidence="7" key="1">
    <citation type="submission" date="2023-06" db="EMBL/GenBank/DDBJ databases">
        <title>Identification and characterization of horizontal gene transfer across gut microbiota members of farm animals based on homology search.</title>
        <authorList>
            <person name="Zeman M."/>
            <person name="Kubasova T."/>
            <person name="Jahodarova E."/>
            <person name="Nykrynova M."/>
            <person name="Rychlik I."/>
        </authorList>
    </citation>
    <scope>NUCLEOTIDE SEQUENCE [LARGE SCALE GENOMIC DNA]</scope>
    <source>
        <strain evidence="7">ET341</strain>
    </source>
</reference>